<gene>
    <name evidence="3" type="ORF">Q8947_10755</name>
</gene>
<dbReference type="CDD" id="cd20736">
    <property type="entry name" value="PoNe_Nuclease"/>
    <property type="match status" value="1"/>
</dbReference>
<comment type="caution">
    <text evidence="3">The sequence shown here is derived from an EMBL/GenBank/DDBJ whole genome shotgun (WGS) entry which is preliminary data.</text>
</comment>
<evidence type="ECO:0000313" key="4">
    <source>
        <dbReference type="Proteomes" id="UP001232156"/>
    </source>
</evidence>
<evidence type="ECO:0000256" key="1">
    <source>
        <dbReference type="ARBA" id="ARBA00006738"/>
    </source>
</evidence>
<dbReference type="NCBIfam" id="TIGR00252">
    <property type="entry name" value="YraN family protein"/>
    <property type="match status" value="1"/>
</dbReference>
<reference evidence="3 4" key="1">
    <citation type="submission" date="2023-08" db="EMBL/GenBank/DDBJ databases">
        <title>Alcaligenaceae gen. nov., a novel taxon isolated from the sludge of Yixing Pesticide Factory.</title>
        <authorList>
            <person name="Ruan L."/>
        </authorList>
    </citation>
    <scope>NUCLEOTIDE SEQUENCE [LARGE SCALE GENOMIC DNA]</scope>
    <source>
        <strain evidence="3 4">LG-2</strain>
    </source>
</reference>
<dbReference type="InterPro" id="IPR011335">
    <property type="entry name" value="Restrct_endonuc-II-like"/>
</dbReference>
<dbReference type="Gene3D" id="3.40.1350.10">
    <property type="match status" value="1"/>
</dbReference>
<evidence type="ECO:0000256" key="2">
    <source>
        <dbReference type="HAMAP-Rule" id="MF_00048"/>
    </source>
</evidence>
<accession>A0ABU1D7X0</accession>
<dbReference type="HAMAP" id="MF_00048">
    <property type="entry name" value="UPF0102"/>
    <property type="match status" value="1"/>
</dbReference>
<keyword evidence="4" id="KW-1185">Reference proteome</keyword>
<dbReference type="NCBIfam" id="NF009150">
    <property type="entry name" value="PRK12497.1-3"/>
    <property type="match status" value="1"/>
</dbReference>
<name>A0ABU1D7X0_9BURK</name>
<proteinExistence type="inferred from homology"/>
<sequence length="122" mass="14063">MAPSPTQHTGHRCEDHAAMWLEQRGLRILERNLRCRSGEIDLVARDAAVLVFVEVRLRRSARHGGAAASVNRRKQLRLLRAARYFLPHLTHRHFAGRTPPCRFDVICMQNGVLHWIPHAFTE</sequence>
<organism evidence="3 4">
    <name type="scientific">Yanghanlia caeni</name>
    <dbReference type="NCBI Taxonomy" id="3064283"/>
    <lineage>
        <taxon>Bacteria</taxon>
        <taxon>Pseudomonadati</taxon>
        <taxon>Pseudomonadota</taxon>
        <taxon>Betaproteobacteria</taxon>
        <taxon>Burkholderiales</taxon>
        <taxon>Alcaligenaceae</taxon>
        <taxon>Yanghanlia</taxon>
    </lineage>
</organism>
<dbReference type="Proteomes" id="UP001232156">
    <property type="component" value="Unassembled WGS sequence"/>
</dbReference>
<dbReference type="InterPro" id="IPR011856">
    <property type="entry name" value="tRNA_endonuc-like_dom_sf"/>
</dbReference>
<dbReference type="EMBL" id="JAUZQE010000025">
    <property type="protein sequence ID" value="MDR4126458.1"/>
    <property type="molecule type" value="Genomic_DNA"/>
</dbReference>
<dbReference type="PANTHER" id="PTHR34039">
    <property type="entry name" value="UPF0102 PROTEIN YRAN"/>
    <property type="match status" value="1"/>
</dbReference>
<dbReference type="SUPFAM" id="SSF52980">
    <property type="entry name" value="Restriction endonuclease-like"/>
    <property type="match status" value="1"/>
</dbReference>
<dbReference type="PANTHER" id="PTHR34039:SF1">
    <property type="entry name" value="UPF0102 PROTEIN YRAN"/>
    <property type="match status" value="1"/>
</dbReference>
<dbReference type="RefSeq" id="WP_347287257.1">
    <property type="nucleotide sequence ID" value="NZ_JAUZQE010000025.1"/>
</dbReference>
<dbReference type="Pfam" id="PF02021">
    <property type="entry name" value="UPF0102"/>
    <property type="match status" value="1"/>
</dbReference>
<dbReference type="InterPro" id="IPR003509">
    <property type="entry name" value="UPF0102_YraN-like"/>
</dbReference>
<protein>
    <recommendedName>
        <fullName evidence="2">UPF0102 protein Q8947_10755</fullName>
    </recommendedName>
</protein>
<comment type="similarity">
    <text evidence="1 2">Belongs to the UPF0102 family.</text>
</comment>
<evidence type="ECO:0000313" key="3">
    <source>
        <dbReference type="EMBL" id="MDR4126458.1"/>
    </source>
</evidence>